<feature type="transmembrane region" description="Helical" evidence="6">
    <location>
        <begin position="155"/>
        <end position="179"/>
    </location>
</feature>
<dbReference type="GO" id="GO:0005886">
    <property type="term" value="C:plasma membrane"/>
    <property type="evidence" value="ECO:0007669"/>
    <property type="project" value="UniProtKB-SubCell"/>
</dbReference>
<evidence type="ECO:0000313" key="8">
    <source>
        <dbReference type="Proteomes" id="UP000050417"/>
    </source>
</evidence>
<protein>
    <recommendedName>
        <fullName evidence="9">TIGR00374 family protein</fullName>
    </recommendedName>
</protein>
<evidence type="ECO:0000313" key="7">
    <source>
        <dbReference type="EMBL" id="KPL79216.1"/>
    </source>
</evidence>
<feature type="transmembrane region" description="Helical" evidence="6">
    <location>
        <begin position="111"/>
        <end position="135"/>
    </location>
</feature>
<dbReference type="STRING" id="1134406.ADN00_05085"/>
<dbReference type="OrthoDB" id="9786506at2"/>
<feature type="transmembrane region" description="Helical" evidence="6">
    <location>
        <begin position="246"/>
        <end position="266"/>
    </location>
</feature>
<keyword evidence="5 6" id="KW-0472">Membrane</keyword>
<evidence type="ECO:0000256" key="5">
    <source>
        <dbReference type="ARBA" id="ARBA00023136"/>
    </source>
</evidence>
<keyword evidence="4 6" id="KW-1133">Transmembrane helix</keyword>
<evidence type="ECO:0000256" key="3">
    <source>
        <dbReference type="ARBA" id="ARBA00022692"/>
    </source>
</evidence>
<dbReference type="PANTHER" id="PTHR39087">
    <property type="entry name" value="UPF0104 MEMBRANE PROTEIN MJ1595"/>
    <property type="match status" value="1"/>
</dbReference>
<evidence type="ECO:0008006" key="9">
    <source>
        <dbReference type="Google" id="ProtNLM"/>
    </source>
</evidence>
<sequence>MKKWQIWLGILISVIFLYIAVRGLHLEDVWETIQSARYFWLLPAVLVYFVGVWVRTWRWQYLLRPLKKIPNRVMFPVVNIGYLGNNIYPARAGEVLRAFVLRRREQVPVSASLATIIVERIFDGVVMLGFVFLNLGQLAHLQGTTGFVGNIQNLALWAGAAFAAALIVFLLAAMFPALAERLATFFIDRLVPARWREKMRGFALRFLSGLESLRSPWEALMIFLTSVLIWLIETVVYWLVMQAFAFNINFFALMLINGVVNLATMLPSAPGYIGIFEAPGIALLQAFGVAGGVAAGYTVVLHITLWLPITLVGAFYFLREGLKWGEKIPTLEQES</sequence>
<evidence type="ECO:0000256" key="1">
    <source>
        <dbReference type="ARBA" id="ARBA00004651"/>
    </source>
</evidence>
<keyword evidence="3 6" id="KW-0812">Transmembrane</keyword>
<dbReference type="RefSeq" id="WP_075061871.1">
    <property type="nucleotide sequence ID" value="NZ_LGCL01000015.1"/>
</dbReference>
<feature type="transmembrane region" description="Helical" evidence="6">
    <location>
        <begin position="299"/>
        <end position="318"/>
    </location>
</feature>
<comment type="subcellular location">
    <subcellularLocation>
        <location evidence="1">Cell membrane</location>
        <topology evidence="1">Multi-pass membrane protein</topology>
    </subcellularLocation>
</comment>
<dbReference type="Proteomes" id="UP000050417">
    <property type="component" value="Unassembled WGS sequence"/>
</dbReference>
<feature type="transmembrane region" description="Helical" evidence="6">
    <location>
        <begin position="219"/>
        <end position="240"/>
    </location>
</feature>
<gene>
    <name evidence="7" type="ORF">ADN00_05085</name>
</gene>
<organism evidence="7 8">
    <name type="scientific">Ornatilinea apprima</name>
    <dbReference type="NCBI Taxonomy" id="1134406"/>
    <lineage>
        <taxon>Bacteria</taxon>
        <taxon>Bacillati</taxon>
        <taxon>Chloroflexota</taxon>
        <taxon>Anaerolineae</taxon>
        <taxon>Anaerolineales</taxon>
        <taxon>Anaerolineaceae</taxon>
        <taxon>Ornatilinea</taxon>
    </lineage>
</organism>
<accession>A0A0P6YBB2</accession>
<comment type="caution">
    <text evidence="7">The sequence shown here is derived from an EMBL/GenBank/DDBJ whole genome shotgun (WGS) entry which is preliminary data.</text>
</comment>
<feature type="transmembrane region" description="Helical" evidence="6">
    <location>
        <begin position="38"/>
        <end position="57"/>
    </location>
</feature>
<keyword evidence="2" id="KW-1003">Cell membrane</keyword>
<dbReference type="EMBL" id="LGCL01000015">
    <property type="protein sequence ID" value="KPL79216.1"/>
    <property type="molecule type" value="Genomic_DNA"/>
</dbReference>
<name>A0A0P6YBB2_9CHLR</name>
<dbReference type="InterPro" id="IPR022791">
    <property type="entry name" value="L-PG_synthase/AglD"/>
</dbReference>
<feature type="transmembrane region" description="Helical" evidence="6">
    <location>
        <begin position="7"/>
        <end position="26"/>
    </location>
</feature>
<dbReference type="PANTHER" id="PTHR39087:SF2">
    <property type="entry name" value="UPF0104 MEMBRANE PROTEIN MJ1595"/>
    <property type="match status" value="1"/>
</dbReference>
<evidence type="ECO:0000256" key="6">
    <source>
        <dbReference type="SAM" id="Phobius"/>
    </source>
</evidence>
<dbReference type="AlphaFoldDB" id="A0A0P6YBB2"/>
<evidence type="ECO:0000256" key="2">
    <source>
        <dbReference type="ARBA" id="ARBA00022475"/>
    </source>
</evidence>
<evidence type="ECO:0000256" key="4">
    <source>
        <dbReference type="ARBA" id="ARBA00022989"/>
    </source>
</evidence>
<proteinExistence type="predicted"/>
<reference evidence="7 8" key="1">
    <citation type="submission" date="2015-07" db="EMBL/GenBank/DDBJ databases">
        <title>Genome sequence of Ornatilinea apprima DSM 23815.</title>
        <authorList>
            <person name="Hemp J."/>
            <person name="Ward L.M."/>
            <person name="Pace L.A."/>
            <person name="Fischer W.W."/>
        </authorList>
    </citation>
    <scope>NUCLEOTIDE SEQUENCE [LARGE SCALE GENOMIC DNA]</scope>
    <source>
        <strain evidence="7 8">P3M-1</strain>
    </source>
</reference>
<dbReference type="NCBIfam" id="TIGR00374">
    <property type="entry name" value="flippase-like domain"/>
    <property type="match status" value="1"/>
</dbReference>
<keyword evidence="8" id="KW-1185">Reference proteome</keyword>
<dbReference type="Pfam" id="PF03706">
    <property type="entry name" value="LPG_synthase_TM"/>
    <property type="match status" value="1"/>
</dbReference>